<keyword evidence="1" id="KW-1133">Transmembrane helix</keyword>
<evidence type="ECO:0000313" key="2">
    <source>
        <dbReference type="EMBL" id="NYD29925.1"/>
    </source>
</evidence>
<name>A0A852RFD1_9ACTN</name>
<evidence type="ECO:0000313" key="3">
    <source>
        <dbReference type="Proteomes" id="UP000582231"/>
    </source>
</evidence>
<dbReference type="EMBL" id="JACCBF010000001">
    <property type="protein sequence ID" value="NYD29925.1"/>
    <property type="molecule type" value="Genomic_DNA"/>
</dbReference>
<reference evidence="2 3" key="1">
    <citation type="submission" date="2020-07" db="EMBL/GenBank/DDBJ databases">
        <title>Sequencing the genomes of 1000 actinobacteria strains.</title>
        <authorList>
            <person name="Klenk H.-P."/>
        </authorList>
    </citation>
    <scope>NUCLEOTIDE SEQUENCE [LARGE SCALE GENOMIC DNA]</scope>
    <source>
        <strain evidence="2 3">DSM 19082</strain>
    </source>
</reference>
<dbReference type="Proteomes" id="UP000582231">
    <property type="component" value="Unassembled WGS sequence"/>
</dbReference>
<evidence type="ECO:0008006" key="4">
    <source>
        <dbReference type="Google" id="ProtNLM"/>
    </source>
</evidence>
<keyword evidence="1" id="KW-0472">Membrane</keyword>
<comment type="caution">
    <text evidence="2">The sequence shown here is derived from an EMBL/GenBank/DDBJ whole genome shotgun (WGS) entry which is preliminary data.</text>
</comment>
<accession>A0A852RFD1</accession>
<dbReference type="RefSeq" id="WP_179726249.1">
    <property type="nucleotide sequence ID" value="NZ_BAABEF010000001.1"/>
</dbReference>
<proteinExistence type="predicted"/>
<evidence type="ECO:0000256" key="1">
    <source>
        <dbReference type="SAM" id="Phobius"/>
    </source>
</evidence>
<keyword evidence="1" id="KW-0812">Transmembrane</keyword>
<keyword evidence="3" id="KW-1185">Reference proteome</keyword>
<organism evidence="2 3">
    <name type="scientific">Nocardioides kongjuensis</name>
    <dbReference type="NCBI Taxonomy" id="349522"/>
    <lineage>
        <taxon>Bacteria</taxon>
        <taxon>Bacillati</taxon>
        <taxon>Actinomycetota</taxon>
        <taxon>Actinomycetes</taxon>
        <taxon>Propionibacteriales</taxon>
        <taxon>Nocardioidaceae</taxon>
        <taxon>Nocardioides</taxon>
    </lineage>
</organism>
<protein>
    <recommendedName>
        <fullName evidence="4">DUF3311 domain-containing protein</fullName>
    </recommendedName>
</protein>
<sequence>MSKKLAGVLPLVPVVVLIAGVPAFAGDHRIGPLPAIGTWFLFWVLVGPLFVLAADLINRRHEGGDL</sequence>
<gene>
    <name evidence="2" type="ORF">BJ958_001471</name>
</gene>
<dbReference type="AlphaFoldDB" id="A0A852RFD1"/>
<feature type="transmembrane region" description="Helical" evidence="1">
    <location>
        <begin position="35"/>
        <end position="57"/>
    </location>
</feature>